<evidence type="ECO:0000256" key="1">
    <source>
        <dbReference type="SAM" id="Phobius"/>
    </source>
</evidence>
<protein>
    <recommendedName>
        <fullName evidence="4">CSC1/OSCA1-like 7TM region domain-containing protein</fullName>
    </recommendedName>
</protein>
<name>A0ABY8UQ20_TETOB</name>
<evidence type="ECO:0000313" key="3">
    <source>
        <dbReference type="Proteomes" id="UP001244341"/>
    </source>
</evidence>
<accession>A0ABY8UQ20</accession>
<sequence>MSVGLLPQLGACRAWQLHRPGLCLEYGRELWRGSVAELAALRKPITAGSQLVTVTLADVTEPQPLALPRYGGELYVYVALVLGGVWMFSTVPLIVMFGVVLINVQRNRGLPIFLYRYMRKYRGW</sequence>
<evidence type="ECO:0000313" key="2">
    <source>
        <dbReference type="EMBL" id="WIA23664.1"/>
    </source>
</evidence>
<keyword evidence="3" id="KW-1185">Reference proteome</keyword>
<dbReference type="EMBL" id="CP126223">
    <property type="protein sequence ID" value="WIA23664.1"/>
    <property type="molecule type" value="Genomic_DNA"/>
</dbReference>
<reference evidence="2 3" key="1">
    <citation type="submission" date="2023-05" db="EMBL/GenBank/DDBJ databases">
        <title>A 100% complete, gapless, phased diploid assembly of the Scenedesmus obliquus UTEX 3031 genome.</title>
        <authorList>
            <person name="Biondi T.C."/>
            <person name="Hanschen E.R."/>
            <person name="Kwon T."/>
            <person name="Eng W."/>
            <person name="Kruse C.P.S."/>
            <person name="Koehler S.I."/>
            <person name="Kunde Y."/>
            <person name="Gleasner C.D."/>
            <person name="You Mak K.T."/>
            <person name="Polle J."/>
            <person name="Hovde B.T."/>
            <person name="Starkenburg S.R."/>
        </authorList>
    </citation>
    <scope>NUCLEOTIDE SEQUENCE [LARGE SCALE GENOMIC DNA]</scope>
    <source>
        <strain evidence="2 3">DOE0152z</strain>
    </source>
</reference>
<dbReference type="Proteomes" id="UP001244341">
    <property type="component" value="Chromosome 16b"/>
</dbReference>
<keyword evidence="1" id="KW-0812">Transmembrane</keyword>
<evidence type="ECO:0008006" key="4">
    <source>
        <dbReference type="Google" id="ProtNLM"/>
    </source>
</evidence>
<organism evidence="2 3">
    <name type="scientific">Tetradesmus obliquus</name>
    <name type="common">Green alga</name>
    <name type="synonym">Acutodesmus obliquus</name>
    <dbReference type="NCBI Taxonomy" id="3088"/>
    <lineage>
        <taxon>Eukaryota</taxon>
        <taxon>Viridiplantae</taxon>
        <taxon>Chlorophyta</taxon>
        <taxon>core chlorophytes</taxon>
        <taxon>Chlorophyceae</taxon>
        <taxon>CS clade</taxon>
        <taxon>Sphaeropleales</taxon>
        <taxon>Scenedesmaceae</taxon>
        <taxon>Tetradesmus</taxon>
    </lineage>
</organism>
<feature type="transmembrane region" description="Helical" evidence="1">
    <location>
        <begin position="74"/>
        <end position="102"/>
    </location>
</feature>
<gene>
    <name evidence="2" type="ORF">OEZ85_000365</name>
</gene>
<keyword evidence="1" id="KW-1133">Transmembrane helix</keyword>
<keyword evidence="1" id="KW-0472">Membrane</keyword>
<proteinExistence type="predicted"/>